<evidence type="ECO:0000256" key="2">
    <source>
        <dbReference type="ARBA" id="ARBA00007193"/>
    </source>
</evidence>
<dbReference type="Pfam" id="PF00858">
    <property type="entry name" value="ASC"/>
    <property type="match status" value="1"/>
</dbReference>
<accession>A0A016U6X8</accession>
<evidence type="ECO:0000256" key="4">
    <source>
        <dbReference type="ARBA" id="ARBA00022461"/>
    </source>
</evidence>
<evidence type="ECO:0000256" key="8">
    <source>
        <dbReference type="ARBA" id="ARBA00023040"/>
    </source>
</evidence>
<dbReference type="CDD" id="cd00637">
    <property type="entry name" value="7tm_classA_rhodopsin-like"/>
    <property type="match status" value="1"/>
</dbReference>
<keyword evidence="16 17" id="KW-0407">Ion channel</keyword>
<sequence length="469" mass="53421">MPRMAERLAGTFVGPDNMVGTPEEQRRISVYEFPSHNPPHIVIRSRANSMALPPRSVSPTSRKYTLVDTGSGVLELESEKNDLFDIIQEANMDGVRHLKADDALSRYIWCFIIVIFVILALIQIYYQIMLFYSEPVATNIEVEYPSTIAFPTVAICNNNQFRCGIAWNKKKCRKGLILHKGCAGIRGGFPSFLLQFLPCTYFPIISFATLCPFHSCLNEPSPSSCLHTPVDPYHFSYHNSQINICHSERSFALLRLHSNIDSSQVQQRRITLRRTFILGYIVPLILIVFFNWKLIRKLCVHKRILPRSAIPLRRVVMYTVLIAAVYFVCWTPYWFSVLYAIVMSLAGLPTTNSELLLFVIYCVHLLPYFGSSSNWILYGLLNTQLQMKGENSSNDDHMSIITMMNTNNHHSEMRVARPTNRSVGDLAKSYFDGSSQSVVRYPSSNGAALLQSQSDASMRFYQDTEQTHL</sequence>
<dbReference type="InterPro" id="IPR017452">
    <property type="entry name" value="GPCR_Rhodpsn_7TM"/>
</dbReference>
<dbReference type="PRINTS" id="PR00237">
    <property type="entry name" value="GPCRRHODOPSN"/>
</dbReference>
<evidence type="ECO:0000259" key="19">
    <source>
        <dbReference type="PROSITE" id="PS50262"/>
    </source>
</evidence>
<comment type="similarity">
    <text evidence="2 17">Belongs to the amiloride-sensitive sodium channel (TC 1.A.6) family.</text>
</comment>
<dbReference type="GO" id="GO:0004930">
    <property type="term" value="F:G protein-coupled receptor activity"/>
    <property type="evidence" value="ECO:0007669"/>
    <property type="project" value="UniProtKB-KW"/>
</dbReference>
<evidence type="ECO:0000256" key="15">
    <source>
        <dbReference type="ARBA" id="ARBA00023224"/>
    </source>
</evidence>
<dbReference type="STRING" id="53326.A0A016U6X8"/>
<dbReference type="Gene3D" id="1.20.1070.10">
    <property type="entry name" value="Rhodopsin 7-helix transmembrane proteins"/>
    <property type="match status" value="1"/>
</dbReference>
<feature type="transmembrane region" description="Helical" evidence="18">
    <location>
        <begin position="355"/>
        <end position="378"/>
    </location>
</feature>
<dbReference type="GO" id="GO:0043005">
    <property type="term" value="C:neuron projection"/>
    <property type="evidence" value="ECO:0007669"/>
    <property type="project" value="TreeGrafter"/>
</dbReference>
<keyword evidence="21" id="KW-1185">Reference proteome</keyword>
<keyword evidence="13" id="KW-0325">Glycoprotein</keyword>
<keyword evidence="14 17" id="KW-0739">Sodium transport</keyword>
<feature type="transmembrane region" description="Helical" evidence="18">
    <location>
        <begin position="315"/>
        <end position="335"/>
    </location>
</feature>
<dbReference type="EMBL" id="JARK01001390">
    <property type="protein sequence ID" value="EYC10577.1"/>
    <property type="molecule type" value="Genomic_DNA"/>
</dbReference>
<evidence type="ECO:0000256" key="18">
    <source>
        <dbReference type="SAM" id="Phobius"/>
    </source>
</evidence>
<feature type="transmembrane region" description="Helical" evidence="18">
    <location>
        <begin position="107"/>
        <end position="126"/>
    </location>
</feature>
<evidence type="ECO:0000256" key="6">
    <source>
        <dbReference type="ARBA" id="ARBA00022692"/>
    </source>
</evidence>
<dbReference type="PANTHER" id="PTHR24229:SF82">
    <property type="entry name" value="G-PROTEIN COUPLED RECEPTORS FAMILY 1 PROFILE DOMAIN-CONTAINING PROTEIN"/>
    <property type="match status" value="1"/>
</dbReference>
<proteinExistence type="inferred from homology"/>
<gene>
    <name evidence="20" type="primary">Acey_s0054.g2442</name>
    <name evidence="20" type="synonym">Acey-T02D1.6</name>
    <name evidence="20" type="ORF">Y032_0054g2442</name>
</gene>
<keyword evidence="5" id="KW-1003">Cell membrane</keyword>
<dbReference type="AlphaFoldDB" id="A0A016U6X8"/>
<evidence type="ECO:0000313" key="20">
    <source>
        <dbReference type="EMBL" id="EYC10577.1"/>
    </source>
</evidence>
<keyword evidence="6 17" id="KW-0812">Transmembrane</keyword>
<dbReference type="GO" id="GO:0005886">
    <property type="term" value="C:plasma membrane"/>
    <property type="evidence" value="ECO:0007669"/>
    <property type="project" value="UniProtKB-SubCell"/>
</dbReference>
<evidence type="ECO:0000256" key="7">
    <source>
        <dbReference type="ARBA" id="ARBA00022989"/>
    </source>
</evidence>
<keyword evidence="4 17" id="KW-0894">Sodium channel</keyword>
<comment type="subcellular location">
    <subcellularLocation>
        <location evidence="1">Cell membrane</location>
        <topology evidence="1">Multi-pass membrane protein</topology>
    </subcellularLocation>
</comment>
<dbReference type="GO" id="GO:0005272">
    <property type="term" value="F:sodium channel activity"/>
    <property type="evidence" value="ECO:0007669"/>
    <property type="project" value="UniProtKB-KW"/>
</dbReference>
<reference evidence="21" key="1">
    <citation type="journal article" date="2015" name="Nat. Genet.">
        <title>The genome and transcriptome of the zoonotic hookworm Ancylostoma ceylanicum identify infection-specific gene families.</title>
        <authorList>
            <person name="Schwarz E.M."/>
            <person name="Hu Y."/>
            <person name="Antoshechkin I."/>
            <person name="Miller M.M."/>
            <person name="Sternberg P.W."/>
            <person name="Aroian R.V."/>
        </authorList>
    </citation>
    <scope>NUCLEOTIDE SEQUENCE</scope>
    <source>
        <strain evidence="21">HY135</strain>
    </source>
</reference>
<evidence type="ECO:0000256" key="14">
    <source>
        <dbReference type="ARBA" id="ARBA00023201"/>
    </source>
</evidence>
<keyword evidence="7 18" id="KW-1133">Transmembrane helix</keyword>
<evidence type="ECO:0000313" key="21">
    <source>
        <dbReference type="Proteomes" id="UP000024635"/>
    </source>
</evidence>
<keyword evidence="9" id="KW-0915">Sodium</keyword>
<dbReference type="SUPFAM" id="SSF81321">
    <property type="entry name" value="Family A G protein-coupled receptor-like"/>
    <property type="match status" value="1"/>
</dbReference>
<dbReference type="OrthoDB" id="5857720at2759"/>
<dbReference type="PANTHER" id="PTHR24229">
    <property type="entry name" value="NEUROPEPTIDES RECEPTOR"/>
    <property type="match status" value="1"/>
</dbReference>
<evidence type="ECO:0000256" key="3">
    <source>
        <dbReference type="ARBA" id="ARBA00022448"/>
    </source>
</evidence>
<evidence type="ECO:0000256" key="17">
    <source>
        <dbReference type="RuleBase" id="RU000679"/>
    </source>
</evidence>
<keyword evidence="10 17" id="KW-0406">Ion transport</keyword>
<evidence type="ECO:0000256" key="1">
    <source>
        <dbReference type="ARBA" id="ARBA00004651"/>
    </source>
</evidence>
<evidence type="ECO:0000256" key="9">
    <source>
        <dbReference type="ARBA" id="ARBA00023053"/>
    </source>
</evidence>
<name>A0A016U6X8_9BILA</name>
<evidence type="ECO:0000256" key="12">
    <source>
        <dbReference type="ARBA" id="ARBA00023170"/>
    </source>
</evidence>
<dbReference type="Proteomes" id="UP000024635">
    <property type="component" value="Unassembled WGS sequence"/>
</dbReference>
<keyword evidence="11 18" id="KW-0472">Membrane</keyword>
<evidence type="ECO:0000256" key="11">
    <source>
        <dbReference type="ARBA" id="ARBA00023136"/>
    </source>
</evidence>
<dbReference type="GO" id="GO:0042277">
    <property type="term" value="F:peptide binding"/>
    <property type="evidence" value="ECO:0007669"/>
    <property type="project" value="TreeGrafter"/>
</dbReference>
<evidence type="ECO:0000256" key="10">
    <source>
        <dbReference type="ARBA" id="ARBA00023065"/>
    </source>
</evidence>
<evidence type="ECO:0000256" key="5">
    <source>
        <dbReference type="ARBA" id="ARBA00022475"/>
    </source>
</evidence>
<dbReference type="InterPro" id="IPR000276">
    <property type="entry name" value="GPCR_Rhodpsn"/>
</dbReference>
<organism evidence="20 21">
    <name type="scientific">Ancylostoma ceylanicum</name>
    <dbReference type="NCBI Taxonomy" id="53326"/>
    <lineage>
        <taxon>Eukaryota</taxon>
        <taxon>Metazoa</taxon>
        <taxon>Ecdysozoa</taxon>
        <taxon>Nematoda</taxon>
        <taxon>Chromadorea</taxon>
        <taxon>Rhabditida</taxon>
        <taxon>Rhabditina</taxon>
        <taxon>Rhabditomorpha</taxon>
        <taxon>Strongyloidea</taxon>
        <taxon>Ancylostomatidae</taxon>
        <taxon>Ancylostomatinae</taxon>
        <taxon>Ancylostoma</taxon>
    </lineage>
</organism>
<feature type="domain" description="G-protein coupled receptors family 1 profile" evidence="19">
    <location>
        <begin position="245"/>
        <end position="378"/>
    </location>
</feature>
<comment type="caution">
    <text evidence="20">The sequence shown here is derived from an EMBL/GenBank/DDBJ whole genome shotgun (WGS) entry which is preliminary data.</text>
</comment>
<dbReference type="InterPro" id="IPR001873">
    <property type="entry name" value="ENaC"/>
</dbReference>
<evidence type="ECO:0000256" key="13">
    <source>
        <dbReference type="ARBA" id="ARBA00023180"/>
    </source>
</evidence>
<protein>
    <recommendedName>
        <fullName evidence="19">G-protein coupled receptors family 1 profile domain-containing protein</fullName>
    </recommendedName>
</protein>
<keyword evidence="12" id="KW-0675">Receptor</keyword>
<evidence type="ECO:0000256" key="16">
    <source>
        <dbReference type="ARBA" id="ARBA00023303"/>
    </source>
</evidence>
<feature type="transmembrane region" description="Helical" evidence="18">
    <location>
        <begin position="276"/>
        <end position="295"/>
    </location>
</feature>
<dbReference type="PROSITE" id="PS50262">
    <property type="entry name" value="G_PROTEIN_RECEP_F1_2"/>
    <property type="match status" value="1"/>
</dbReference>
<keyword evidence="15" id="KW-0807">Transducer</keyword>
<keyword evidence="8" id="KW-0297">G-protein coupled receptor</keyword>
<keyword evidence="3 17" id="KW-0813">Transport</keyword>